<keyword evidence="3" id="KW-1185">Reference proteome</keyword>
<dbReference type="EMBL" id="MDYO01000080">
    <property type="protein sequence ID" value="OQD87343.1"/>
    <property type="molecule type" value="Genomic_DNA"/>
</dbReference>
<proteinExistence type="predicted"/>
<comment type="caution">
    <text evidence="2">The sequence shown here is derived from an EMBL/GenBank/DDBJ whole genome shotgun (WGS) entry which is preliminary data.</text>
</comment>
<reference evidence="3" key="1">
    <citation type="journal article" date="2017" name="Nat. Microbiol.">
        <title>Global analysis of biosynthetic gene clusters reveals vast potential of secondary metabolite production in Penicillium species.</title>
        <authorList>
            <person name="Nielsen J.C."/>
            <person name="Grijseels S."/>
            <person name="Prigent S."/>
            <person name="Ji B."/>
            <person name="Dainat J."/>
            <person name="Nielsen K.F."/>
            <person name="Frisvad J.C."/>
            <person name="Workman M."/>
            <person name="Nielsen J."/>
        </authorList>
    </citation>
    <scope>NUCLEOTIDE SEQUENCE [LARGE SCALE GENOMIC DNA]</scope>
    <source>
        <strain evidence="3">IBT 29525</strain>
    </source>
</reference>
<accession>A0A1V6QDQ9</accession>
<gene>
    <name evidence="2" type="ORF">PENSOL_c080G12012</name>
</gene>
<feature type="region of interest" description="Disordered" evidence="1">
    <location>
        <begin position="195"/>
        <end position="223"/>
    </location>
</feature>
<name>A0A1V6QDQ9_9EURO</name>
<evidence type="ECO:0000313" key="2">
    <source>
        <dbReference type="EMBL" id="OQD87343.1"/>
    </source>
</evidence>
<dbReference type="Proteomes" id="UP000191612">
    <property type="component" value="Unassembled WGS sequence"/>
</dbReference>
<feature type="region of interest" description="Disordered" evidence="1">
    <location>
        <begin position="136"/>
        <end position="178"/>
    </location>
</feature>
<feature type="compositionally biased region" description="Basic and acidic residues" evidence="1">
    <location>
        <begin position="206"/>
        <end position="223"/>
    </location>
</feature>
<evidence type="ECO:0000256" key="1">
    <source>
        <dbReference type="SAM" id="MobiDB-lite"/>
    </source>
</evidence>
<feature type="compositionally biased region" description="Polar residues" evidence="1">
    <location>
        <begin position="140"/>
        <end position="163"/>
    </location>
</feature>
<sequence>MPFMVPISAQRGHEPEFVHSRHFAIVVHQPLRISCAHLAVTTPMMRGLNQHAAQLSSSAIFVHQKNRAPSSFPFLPILLSRVSTDPGRRSTLRIFFTFREFQLILVENTHRAHFREPQLILIGGEHRAFWPAQKPHFHAQPSQHLNKSNPAGMSKTSTGSRLTMQRFKERRSGSVSDGQTNQYIVVHFPVIETGGVESESQQTTPKKVDQKDPQADEAKLGMG</sequence>
<protein>
    <submittedName>
        <fullName evidence="2">Uncharacterized protein</fullName>
    </submittedName>
</protein>
<organism evidence="2 3">
    <name type="scientific">Penicillium solitum</name>
    <dbReference type="NCBI Taxonomy" id="60172"/>
    <lineage>
        <taxon>Eukaryota</taxon>
        <taxon>Fungi</taxon>
        <taxon>Dikarya</taxon>
        <taxon>Ascomycota</taxon>
        <taxon>Pezizomycotina</taxon>
        <taxon>Eurotiomycetes</taxon>
        <taxon>Eurotiomycetidae</taxon>
        <taxon>Eurotiales</taxon>
        <taxon>Aspergillaceae</taxon>
        <taxon>Penicillium</taxon>
    </lineage>
</organism>
<evidence type="ECO:0000313" key="3">
    <source>
        <dbReference type="Proteomes" id="UP000191612"/>
    </source>
</evidence>
<dbReference type="AlphaFoldDB" id="A0A1V6QDQ9"/>